<organism evidence="2 3">
    <name type="scientific">Proteiniborus ethanoligenes</name>
    <dbReference type="NCBI Taxonomy" id="415015"/>
    <lineage>
        <taxon>Bacteria</taxon>
        <taxon>Bacillati</taxon>
        <taxon>Bacillota</taxon>
        <taxon>Clostridia</taxon>
        <taxon>Eubacteriales</taxon>
        <taxon>Proteiniborus</taxon>
    </lineage>
</organism>
<evidence type="ECO:0000313" key="3">
    <source>
        <dbReference type="Proteomes" id="UP000198625"/>
    </source>
</evidence>
<keyword evidence="1" id="KW-0472">Membrane</keyword>
<dbReference type="Proteomes" id="UP000198625">
    <property type="component" value="Unassembled WGS sequence"/>
</dbReference>
<dbReference type="InterPro" id="IPR007165">
    <property type="entry name" value="Phage_holin_4_2"/>
</dbReference>
<evidence type="ECO:0000256" key="1">
    <source>
        <dbReference type="SAM" id="Phobius"/>
    </source>
</evidence>
<dbReference type="OrthoDB" id="1701386at2"/>
<feature type="transmembrane region" description="Helical" evidence="1">
    <location>
        <begin position="71"/>
        <end position="91"/>
    </location>
</feature>
<dbReference type="RefSeq" id="WP_091727342.1">
    <property type="nucleotide sequence ID" value="NZ_FNQE01000005.1"/>
</dbReference>
<accession>A0A1H3M5F6</accession>
<protein>
    <submittedName>
        <fullName evidence="2">Uncharacterized membrane protein YvlD, DUF360 family</fullName>
    </submittedName>
</protein>
<sequence>MPDNEKTRNNDFNITEMIVRVIVTAIVVGLTAFFTPGFSIDGLWSLLIASVVIGVLDYLVERFTGINASAFGKGIKGFLITVVILYVTKLIVPGFNITLLGAIVGAIVIGIIDMIIPSRAVV</sequence>
<feature type="transmembrane region" description="Helical" evidence="1">
    <location>
        <begin position="17"/>
        <end position="36"/>
    </location>
</feature>
<proteinExistence type="predicted"/>
<feature type="transmembrane region" description="Helical" evidence="1">
    <location>
        <begin position="97"/>
        <end position="116"/>
    </location>
</feature>
<keyword evidence="1" id="KW-0812">Transmembrane</keyword>
<dbReference type="AlphaFoldDB" id="A0A1H3M5F6"/>
<dbReference type="Pfam" id="PF04020">
    <property type="entry name" value="Phage_holin_4_2"/>
    <property type="match status" value="1"/>
</dbReference>
<gene>
    <name evidence="2" type="ORF">SAMN05660462_00723</name>
</gene>
<evidence type="ECO:0000313" key="2">
    <source>
        <dbReference type="EMBL" id="SDY71225.1"/>
    </source>
</evidence>
<dbReference type="PANTHER" id="PTHR37309:SF1">
    <property type="entry name" value="SLR0284 PROTEIN"/>
    <property type="match status" value="1"/>
</dbReference>
<dbReference type="EMBL" id="FNQE01000005">
    <property type="protein sequence ID" value="SDY71225.1"/>
    <property type="molecule type" value="Genomic_DNA"/>
</dbReference>
<dbReference type="STRING" id="415015.SAMN05660462_00723"/>
<reference evidence="2 3" key="1">
    <citation type="submission" date="2016-10" db="EMBL/GenBank/DDBJ databases">
        <authorList>
            <person name="de Groot N.N."/>
        </authorList>
    </citation>
    <scope>NUCLEOTIDE SEQUENCE [LARGE SCALE GENOMIC DNA]</scope>
    <source>
        <strain evidence="2 3">DSM 21650</strain>
    </source>
</reference>
<name>A0A1H3M5F6_9FIRM</name>
<keyword evidence="1" id="KW-1133">Transmembrane helix</keyword>
<dbReference type="PANTHER" id="PTHR37309">
    <property type="entry name" value="SLR0284 PROTEIN"/>
    <property type="match status" value="1"/>
</dbReference>
<keyword evidence="3" id="KW-1185">Reference proteome</keyword>